<dbReference type="PROSITE" id="PS50404">
    <property type="entry name" value="GST_NTER"/>
    <property type="match status" value="1"/>
</dbReference>
<dbReference type="Pfam" id="PF13409">
    <property type="entry name" value="GST_N_2"/>
    <property type="match status" value="1"/>
</dbReference>
<reference evidence="2" key="2">
    <citation type="submission" date="2025-09" db="UniProtKB">
        <authorList>
            <consortium name="Ensembl"/>
        </authorList>
    </citation>
    <scope>IDENTIFICATION</scope>
</reference>
<dbReference type="Proteomes" id="UP000694561">
    <property type="component" value="Unplaced"/>
</dbReference>
<evidence type="ECO:0000259" key="1">
    <source>
        <dbReference type="PROSITE" id="PS50404"/>
    </source>
</evidence>
<accession>A0A8C6F3A4</accession>
<sequence>MMLELFLDLYSPPCRAIYIFTRKNSIPFEMHPVELAQGEHLKPEFLKVNPLEKVPALRDGNFLVEADRKLVAPGLKIFPDCWAPSSFQRLRRLGGPQDKLSPLFPAQSLLPHVSGQPVDAVQLQQPLGKLTPALQHLDQEVLAARPFLVTEQVSRADLMAFTELMQPTAVGCDLFQDWPWLAVWRAYVEATLGLELVQEAQWDPQLAQKLVQRVKERLR</sequence>
<dbReference type="GO" id="GO:0004364">
    <property type="term" value="F:glutathione transferase activity"/>
    <property type="evidence" value="ECO:0007669"/>
    <property type="project" value="TreeGrafter"/>
</dbReference>
<name>A0A8C6F3A4_MONMO</name>
<keyword evidence="3" id="KW-1185">Reference proteome</keyword>
<dbReference type="PANTHER" id="PTHR43917:SF5">
    <property type="entry name" value="GLUTATHIONE TRANSFERASE"/>
    <property type="match status" value="1"/>
</dbReference>
<dbReference type="InterPro" id="IPR036249">
    <property type="entry name" value="Thioredoxin-like_sf"/>
</dbReference>
<evidence type="ECO:0000313" key="3">
    <source>
        <dbReference type="Proteomes" id="UP000694561"/>
    </source>
</evidence>
<dbReference type="Ensembl" id="ENSMMNT00015006887.1">
    <property type="protein sequence ID" value="ENSMMNP00015006297.1"/>
    <property type="gene ID" value="ENSMMNG00015004695.1"/>
</dbReference>
<dbReference type="SUPFAM" id="SSF47616">
    <property type="entry name" value="GST C-terminal domain-like"/>
    <property type="match status" value="1"/>
</dbReference>
<evidence type="ECO:0000313" key="2">
    <source>
        <dbReference type="Ensembl" id="ENSMMNP00015006297.1"/>
    </source>
</evidence>
<reference evidence="2" key="1">
    <citation type="submission" date="2025-08" db="UniProtKB">
        <authorList>
            <consortium name="Ensembl"/>
        </authorList>
    </citation>
    <scope>IDENTIFICATION</scope>
</reference>
<dbReference type="PANTHER" id="PTHR43917">
    <property type="match status" value="1"/>
</dbReference>
<dbReference type="GO" id="GO:0006749">
    <property type="term" value="P:glutathione metabolic process"/>
    <property type="evidence" value="ECO:0007669"/>
    <property type="project" value="TreeGrafter"/>
</dbReference>
<dbReference type="GO" id="GO:0005737">
    <property type="term" value="C:cytoplasm"/>
    <property type="evidence" value="ECO:0007669"/>
    <property type="project" value="TreeGrafter"/>
</dbReference>
<feature type="domain" description="GST N-terminal" evidence="1">
    <location>
        <begin position="1"/>
        <end position="101"/>
    </location>
</feature>
<dbReference type="InterPro" id="IPR036282">
    <property type="entry name" value="Glutathione-S-Trfase_C_sf"/>
</dbReference>
<dbReference type="Gene3D" id="3.40.30.10">
    <property type="entry name" value="Glutaredoxin"/>
    <property type="match status" value="1"/>
</dbReference>
<dbReference type="AlphaFoldDB" id="A0A8C6F3A4"/>
<dbReference type="InterPro" id="IPR004045">
    <property type="entry name" value="Glutathione_S-Trfase_N"/>
</dbReference>
<dbReference type="SUPFAM" id="SSF52833">
    <property type="entry name" value="Thioredoxin-like"/>
    <property type="match status" value="1"/>
</dbReference>
<organism evidence="2 3">
    <name type="scientific">Monodon monoceros</name>
    <name type="common">Narwhal</name>
    <name type="synonym">Ceratodon monodon</name>
    <dbReference type="NCBI Taxonomy" id="40151"/>
    <lineage>
        <taxon>Eukaryota</taxon>
        <taxon>Metazoa</taxon>
        <taxon>Chordata</taxon>
        <taxon>Craniata</taxon>
        <taxon>Vertebrata</taxon>
        <taxon>Euteleostomi</taxon>
        <taxon>Mammalia</taxon>
        <taxon>Eutheria</taxon>
        <taxon>Laurasiatheria</taxon>
        <taxon>Artiodactyla</taxon>
        <taxon>Whippomorpha</taxon>
        <taxon>Cetacea</taxon>
        <taxon>Odontoceti</taxon>
        <taxon>Monodontidae</taxon>
        <taxon>Monodon</taxon>
    </lineage>
</organism>
<protein>
    <recommendedName>
        <fullName evidence="1">GST N-terminal domain-containing protein</fullName>
    </recommendedName>
</protein>
<dbReference type="GeneTree" id="ENSGT00940000163205"/>
<dbReference type="Gene3D" id="1.20.1050.10">
    <property type="match status" value="1"/>
</dbReference>
<dbReference type="InterPro" id="IPR051369">
    <property type="entry name" value="GST_Theta"/>
</dbReference>
<gene>
    <name evidence="2" type="primary">LOC114896937</name>
</gene>
<proteinExistence type="predicted"/>